<proteinExistence type="predicted"/>
<sequence>MGFRSLRLSRLVVVAPTPEKEVVIASAALTGNQASSKAGGVAFQKKVGIPLKGLNKRYPSLSSDLPESLSCQLQPPFLFETCKPSIFEPWVLGGVFWKVANGDGDPYNMTWIFDQGPYLLHISLFYMFRSWQNFYSISSHALQSIDRDISSSLDYRRKPRDGVSSASAFYDAGTFTKSPFASIPEALRPKPGRLSNTQHRVYEDFVSWFCQLWPLSSHCSTRFLESLITKDAREAEIQGAIAEVPEMILKCVSRDEADLVVAQK</sequence>
<keyword evidence="2" id="KW-1185">Reference proteome</keyword>
<dbReference type="EMBL" id="CM056814">
    <property type="protein sequence ID" value="KAJ8627533.1"/>
    <property type="molecule type" value="Genomic_DNA"/>
</dbReference>
<reference evidence="1 2" key="1">
    <citation type="journal article" date="2022" name="Hortic Res">
        <title>A haplotype resolved chromosomal level avocado genome allows analysis of novel avocado genes.</title>
        <authorList>
            <person name="Nath O."/>
            <person name="Fletcher S.J."/>
            <person name="Hayward A."/>
            <person name="Shaw L.M."/>
            <person name="Masouleh A.K."/>
            <person name="Furtado A."/>
            <person name="Henry R.J."/>
            <person name="Mitter N."/>
        </authorList>
    </citation>
    <scope>NUCLEOTIDE SEQUENCE [LARGE SCALE GENOMIC DNA]</scope>
    <source>
        <strain evidence="2">cv. Hass</strain>
    </source>
</reference>
<dbReference type="Proteomes" id="UP001234297">
    <property type="component" value="Chromosome 6"/>
</dbReference>
<gene>
    <name evidence="1" type="ORF">MRB53_020840</name>
</gene>
<accession>A0ACC2L2P1</accession>
<comment type="caution">
    <text evidence="1">The sequence shown here is derived from an EMBL/GenBank/DDBJ whole genome shotgun (WGS) entry which is preliminary data.</text>
</comment>
<protein>
    <submittedName>
        <fullName evidence="1">Uncharacterized protein</fullName>
    </submittedName>
</protein>
<evidence type="ECO:0000313" key="1">
    <source>
        <dbReference type="EMBL" id="KAJ8627533.1"/>
    </source>
</evidence>
<name>A0ACC2L2P1_PERAE</name>
<evidence type="ECO:0000313" key="2">
    <source>
        <dbReference type="Proteomes" id="UP001234297"/>
    </source>
</evidence>
<organism evidence="1 2">
    <name type="scientific">Persea americana</name>
    <name type="common">Avocado</name>
    <dbReference type="NCBI Taxonomy" id="3435"/>
    <lineage>
        <taxon>Eukaryota</taxon>
        <taxon>Viridiplantae</taxon>
        <taxon>Streptophyta</taxon>
        <taxon>Embryophyta</taxon>
        <taxon>Tracheophyta</taxon>
        <taxon>Spermatophyta</taxon>
        <taxon>Magnoliopsida</taxon>
        <taxon>Magnoliidae</taxon>
        <taxon>Laurales</taxon>
        <taxon>Lauraceae</taxon>
        <taxon>Persea</taxon>
    </lineage>
</organism>